<feature type="transmembrane region" description="Helical" evidence="1">
    <location>
        <begin position="68"/>
        <end position="89"/>
    </location>
</feature>
<sequence>MQQSSVYTLASGPVSLPVAGQNLRQPRVVAGSKSLASMLPTILTTGLVSLVATAVLRLMWMGWGHDFVGAWMEAWLTVWPIAFPAAYISKPLINKLSRRLSKPVATDHALGASAIMQVSEQATARSGLRRKPSLLPVHR</sequence>
<name>A0ABR6ZBR5_9BURK</name>
<evidence type="ECO:0000256" key="1">
    <source>
        <dbReference type="SAM" id="Phobius"/>
    </source>
</evidence>
<keyword evidence="1" id="KW-0812">Transmembrane</keyword>
<keyword evidence="3" id="KW-1185">Reference proteome</keyword>
<reference evidence="2 3" key="1">
    <citation type="submission" date="2020-08" db="EMBL/GenBank/DDBJ databases">
        <title>Novel species isolated from subtropical streams in China.</title>
        <authorList>
            <person name="Lu H."/>
        </authorList>
    </citation>
    <scope>NUCLEOTIDE SEQUENCE [LARGE SCALE GENOMIC DNA]</scope>
    <source>
        <strain evidence="2 3">NL8W</strain>
    </source>
</reference>
<proteinExistence type="predicted"/>
<comment type="caution">
    <text evidence="2">The sequence shown here is derived from an EMBL/GenBank/DDBJ whole genome shotgun (WGS) entry which is preliminary data.</text>
</comment>
<dbReference type="Pfam" id="PF11391">
    <property type="entry name" value="DUF2798"/>
    <property type="match status" value="1"/>
</dbReference>
<evidence type="ECO:0000313" key="2">
    <source>
        <dbReference type="EMBL" id="MBC3908785.1"/>
    </source>
</evidence>
<organism evidence="2 3">
    <name type="scientific">Undibacterium umbellatum</name>
    <dbReference type="NCBI Taxonomy" id="2762300"/>
    <lineage>
        <taxon>Bacteria</taxon>
        <taxon>Pseudomonadati</taxon>
        <taxon>Pseudomonadota</taxon>
        <taxon>Betaproteobacteria</taxon>
        <taxon>Burkholderiales</taxon>
        <taxon>Oxalobacteraceae</taxon>
        <taxon>Undibacterium</taxon>
    </lineage>
</organism>
<dbReference type="Proteomes" id="UP000646911">
    <property type="component" value="Unassembled WGS sequence"/>
</dbReference>
<feature type="transmembrane region" description="Helical" evidence="1">
    <location>
        <begin position="34"/>
        <end position="56"/>
    </location>
</feature>
<keyword evidence="1" id="KW-0472">Membrane</keyword>
<evidence type="ECO:0000313" key="3">
    <source>
        <dbReference type="Proteomes" id="UP000646911"/>
    </source>
</evidence>
<accession>A0ABR6ZBR5</accession>
<dbReference type="InterPro" id="IPR021529">
    <property type="entry name" value="DUF2798"/>
</dbReference>
<dbReference type="EMBL" id="JACOFX010000007">
    <property type="protein sequence ID" value="MBC3908785.1"/>
    <property type="molecule type" value="Genomic_DNA"/>
</dbReference>
<dbReference type="RefSeq" id="WP_186954335.1">
    <property type="nucleotide sequence ID" value="NZ_JACOFX010000007.1"/>
</dbReference>
<keyword evidence="1" id="KW-1133">Transmembrane helix</keyword>
<gene>
    <name evidence="2" type="ORF">H8L47_14590</name>
</gene>
<protein>
    <submittedName>
        <fullName evidence="2">DUF2798 domain-containing protein</fullName>
    </submittedName>
</protein>